<comment type="caution">
    <text evidence="3">The sequence shown here is derived from an EMBL/GenBank/DDBJ whole genome shotgun (WGS) entry which is preliminary data.</text>
</comment>
<dbReference type="Proteomes" id="UP001165584">
    <property type="component" value="Unassembled WGS sequence"/>
</dbReference>
<dbReference type="RefSeq" id="WP_259503866.1">
    <property type="nucleotide sequence ID" value="NZ_JANLCM010000001.1"/>
</dbReference>
<feature type="region of interest" description="Disordered" evidence="1">
    <location>
        <begin position="33"/>
        <end position="71"/>
    </location>
</feature>
<feature type="compositionally biased region" description="Low complexity" evidence="1">
    <location>
        <begin position="33"/>
        <end position="61"/>
    </location>
</feature>
<keyword evidence="2" id="KW-0732">Signal</keyword>
<evidence type="ECO:0000313" key="3">
    <source>
        <dbReference type="EMBL" id="MCS5716615.1"/>
    </source>
</evidence>
<organism evidence="3 4">
    <name type="scientific">Herbiconiux aconitum</name>
    <dbReference type="NCBI Taxonomy" id="2970913"/>
    <lineage>
        <taxon>Bacteria</taxon>
        <taxon>Bacillati</taxon>
        <taxon>Actinomycetota</taxon>
        <taxon>Actinomycetes</taxon>
        <taxon>Micrococcales</taxon>
        <taxon>Microbacteriaceae</taxon>
        <taxon>Herbiconiux</taxon>
    </lineage>
</organism>
<evidence type="ECO:0000256" key="1">
    <source>
        <dbReference type="SAM" id="MobiDB-lite"/>
    </source>
</evidence>
<dbReference type="EMBL" id="JANLCM010000001">
    <property type="protein sequence ID" value="MCS5716615.1"/>
    <property type="molecule type" value="Genomic_DNA"/>
</dbReference>
<evidence type="ECO:0000313" key="4">
    <source>
        <dbReference type="Proteomes" id="UP001165584"/>
    </source>
</evidence>
<proteinExistence type="predicted"/>
<feature type="signal peptide" evidence="2">
    <location>
        <begin position="1"/>
        <end position="29"/>
    </location>
</feature>
<accession>A0ABT2GK69</accession>
<sequence>MARTSFFRVSVSSAIALAAVLGMSGCIGAAGSPTPTATVPSPTPTVQPTITPTPTNTGVVPNPTPTPTPTTPAVKTVSVQILNSSFDPSTGAIAVAGMVTDLVSSTGTCTATASQDGQSVSAEAAGMADAAVTYCSGLSLALPAGSTGSWTVELVFTDEGHSGSAQIPVDVS</sequence>
<keyword evidence="4" id="KW-1185">Reference proteome</keyword>
<gene>
    <name evidence="3" type="ORF">N1027_00520</name>
</gene>
<protein>
    <submittedName>
        <fullName evidence="3">Uncharacterized protein</fullName>
    </submittedName>
</protein>
<dbReference type="PROSITE" id="PS51257">
    <property type="entry name" value="PROKAR_LIPOPROTEIN"/>
    <property type="match status" value="1"/>
</dbReference>
<reference evidence="3" key="1">
    <citation type="submission" date="2022-08" db="EMBL/GenBank/DDBJ databases">
        <authorList>
            <person name="Deng Y."/>
            <person name="Han X.-F."/>
            <person name="Zhang Y.-Q."/>
        </authorList>
    </citation>
    <scope>NUCLEOTIDE SEQUENCE</scope>
    <source>
        <strain evidence="3">CPCC 205763</strain>
    </source>
</reference>
<name>A0ABT2GK69_9MICO</name>
<evidence type="ECO:0000256" key="2">
    <source>
        <dbReference type="SAM" id="SignalP"/>
    </source>
</evidence>
<feature type="chain" id="PRO_5045799300" evidence="2">
    <location>
        <begin position="30"/>
        <end position="172"/>
    </location>
</feature>